<dbReference type="Proteomes" id="UP000295530">
    <property type="component" value="Unassembled WGS sequence"/>
</dbReference>
<dbReference type="AlphaFoldDB" id="A0A4V3BQR9"/>
<evidence type="ECO:0000313" key="2">
    <source>
        <dbReference type="Proteomes" id="UP000295530"/>
    </source>
</evidence>
<name>A0A4V3BQR9_SCAGO</name>
<reference evidence="1 2" key="1">
    <citation type="submission" date="2019-03" db="EMBL/GenBank/DDBJ databases">
        <title>Genomic analyses of the natural microbiome of Caenorhabditis elegans.</title>
        <authorList>
            <person name="Samuel B."/>
        </authorList>
    </citation>
    <scope>NUCLEOTIDE SEQUENCE [LARGE SCALE GENOMIC DNA]</scope>
    <source>
        <strain evidence="1 2">BIGb0156</strain>
    </source>
</reference>
<organism evidence="1 2">
    <name type="scientific">Scandinavium goeteborgense</name>
    <dbReference type="NCBI Taxonomy" id="1851514"/>
    <lineage>
        <taxon>Bacteria</taxon>
        <taxon>Pseudomonadati</taxon>
        <taxon>Pseudomonadota</taxon>
        <taxon>Gammaproteobacteria</taxon>
        <taxon>Enterobacterales</taxon>
        <taxon>Enterobacteriaceae</taxon>
        <taxon>Scandinavium</taxon>
    </lineage>
</organism>
<protein>
    <submittedName>
        <fullName evidence="1">Uncharacterized protein</fullName>
    </submittedName>
</protein>
<keyword evidence="2" id="KW-1185">Reference proteome</keyword>
<comment type="caution">
    <text evidence="1">The sequence shown here is derived from an EMBL/GenBank/DDBJ whole genome shotgun (WGS) entry which is preliminary data.</text>
</comment>
<accession>A0A4V3BQR9</accession>
<gene>
    <name evidence="1" type="ORF">EC847_101215</name>
</gene>
<sequence>MRCERWQEWETEFLQEVGGSMPIHLIAEKLERSNGSIYSKATAIGVDLIDLRRGRPWTKAEEFMFGHFSCEEIAEATQRTIASVRGKRNKLVKKHGGSLTPDWTRDELELLWRHNNARVAELTGRSVEEVGERRLQANIERNGWDRHDPERAA</sequence>
<evidence type="ECO:0000313" key="1">
    <source>
        <dbReference type="EMBL" id="TDN64290.1"/>
    </source>
</evidence>
<dbReference type="EMBL" id="SNVX01000001">
    <property type="protein sequence ID" value="TDN64290.1"/>
    <property type="molecule type" value="Genomic_DNA"/>
</dbReference>
<proteinExistence type="predicted"/>
<dbReference type="RefSeq" id="WP_345770204.1">
    <property type="nucleotide sequence ID" value="NZ_SNVX01000001.1"/>
</dbReference>